<gene>
    <name evidence="1" type="ORF">AKJ56_01350</name>
</gene>
<evidence type="ECO:0000313" key="1">
    <source>
        <dbReference type="EMBL" id="KXB08427.1"/>
    </source>
</evidence>
<keyword evidence="2" id="KW-1185">Reference proteome</keyword>
<sequence length="96" mass="10770">MSQSNLDEFCPRLTERELKILKTLKNVRAGLKARQIAGEILPKQHGKGGLSFQSGKEVKPYLQSLRKKGLVDSDGKKPFQWFLTSKGEKILEKGGE</sequence>
<dbReference type="Gene3D" id="1.10.10.10">
    <property type="entry name" value="Winged helix-like DNA-binding domain superfamily/Winged helix DNA-binding domain"/>
    <property type="match status" value="1"/>
</dbReference>
<accession>A0A133VPS8</accession>
<evidence type="ECO:0000313" key="2">
    <source>
        <dbReference type="Proteomes" id="UP000070175"/>
    </source>
</evidence>
<proteinExistence type="predicted"/>
<evidence type="ECO:0008006" key="3">
    <source>
        <dbReference type="Google" id="ProtNLM"/>
    </source>
</evidence>
<comment type="caution">
    <text evidence="1">The sequence shown here is derived from an EMBL/GenBank/DDBJ whole genome shotgun (WGS) entry which is preliminary data.</text>
</comment>
<dbReference type="SUPFAM" id="SSF46785">
    <property type="entry name" value="Winged helix' DNA-binding domain"/>
    <property type="match status" value="1"/>
</dbReference>
<dbReference type="Proteomes" id="UP000070175">
    <property type="component" value="Unassembled WGS sequence"/>
</dbReference>
<dbReference type="InterPro" id="IPR036390">
    <property type="entry name" value="WH_DNA-bd_sf"/>
</dbReference>
<dbReference type="AlphaFoldDB" id="A0A133VPS8"/>
<organism evidence="1 2">
    <name type="scientific">candidate division MSBL1 archaeon SCGC-AAA382N08</name>
    <dbReference type="NCBI Taxonomy" id="1698285"/>
    <lineage>
        <taxon>Archaea</taxon>
        <taxon>Methanobacteriati</taxon>
        <taxon>Methanobacteriota</taxon>
        <taxon>candidate division MSBL1</taxon>
    </lineage>
</organism>
<dbReference type="EMBL" id="LHYJ01000015">
    <property type="protein sequence ID" value="KXB08427.1"/>
    <property type="molecule type" value="Genomic_DNA"/>
</dbReference>
<name>A0A133VPS8_9EURY</name>
<protein>
    <recommendedName>
        <fullName evidence="3">ArnR1-like winged helix-turn-helix domain-containing protein</fullName>
    </recommendedName>
</protein>
<reference evidence="1 2" key="1">
    <citation type="journal article" date="2016" name="Sci. Rep.">
        <title>Metabolic traits of an uncultured archaeal lineage -MSBL1- from brine pools of the Red Sea.</title>
        <authorList>
            <person name="Mwirichia R."/>
            <person name="Alam I."/>
            <person name="Rashid M."/>
            <person name="Vinu M."/>
            <person name="Ba-Alawi W."/>
            <person name="Anthony Kamau A."/>
            <person name="Kamanda Ngugi D."/>
            <person name="Goker M."/>
            <person name="Klenk H.P."/>
            <person name="Bajic V."/>
            <person name="Stingl U."/>
        </authorList>
    </citation>
    <scope>NUCLEOTIDE SEQUENCE [LARGE SCALE GENOMIC DNA]</scope>
    <source>
        <strain evidence="1">SCGC-AAA382N08</strain>
    </source>
</reference>
<dbReference type="InterPro" id="IPR036388">
    <property type="entry name" value="WH-like_DNA-bd_sf"/>
</dbReference>